<feature type="transmembrane region" description="Helical" evidence="1">
    <location>
        <begin position="12"/>
        <end position="37"/>
    </location>
</feature>
<dbReference type="KEGG" id="gaz:Pan241w_53550"/>
<dbReference type="Pfam" id="PF07963">
    <property type="entry name" value="N_methyl"/>
    <property type="match status" value="1"/>
</dbReference>
<keyword evidence="1" id="KW-0812">Transmembrane</keyword>
<dbReference type="InterPro" id="IPR045584">
    <property type="entry name" value="Pilin-like"/>
</dbReference>
<dbReference type="Pfam" id="PF07596">
    <property type="entry name" value="SBP_bac_10"/>
    <property type="match status" value="1"/>
</dbReference>
<protein>
    <submittedName>
        <fullName evidence="3">Putative major pilin subunit</fullName>
    </submittedName>
</protein>
<name>A0A517RMY0_9PLAN</name>
<reference evidence="3 4" key="1">
    <citation type="submission" date="2019-02" db="EMBL/GenBank/DDBJ databases">
        <title>Deep-cultivation of Planctomycetes and their phenomic and genomic characterization uncovers novel biology.</title>
        <authorList>
            <person name="Wiegand S."/>
            <person name="Jogler M."/>
            <person name="Boedeker C."/>
            <person name="Pinto D."/>
            <person name="Vollmers J."/>
            <person name="Rivas-Marin E."/>
            <person name="Kohn T."/>
            <person name="Peeters S.H."/>
            <person name="Heuer A."/>
            <person name="Rast P."/>
            <person name="Oberbeckmann S."/>
            <person name="Bunk B."/>
            <person name="Jeske O."/>
            <person name="Meyerdierks A."/>
            <person name="Storesund J.E."/>
            <person name="Kallscheuer N."/>
            <person name="Luecker S."/>
            <person name="Lage O.M."/>
            <person name="Pohl T."/>
            <person name="Merkel B.J."/>
            <person name="Hornburger P."/>
            <person name="Mueller R.-W."/>
            <person name="Bruemmer F."/>
            <person name="Labrenz M."/>
            <person name="Spormann A.M."/>
            <person name="Op den Camp H."/>
            <person name="Overmann J."/>
            <person name="Amann R."/>
            <person name="Jetten M.S.M."/>
            <person name="Mascher T."/>
            <person name="Medema M.H."/>
            <person name="Devos D.P."/>
            <person name="Kaster A.-K."/>
            <person name="Ovreas L."/>
            <person name="Rohde M."/>
            <person name="Galperin M.Y."/>
            <person name="Jogler C."/>
        </authorList>
    </citation>
    <scope>NUCLEOTIDE SEQUENCE [LARGE SCALE GENOMIC DNA]</scope>
    <source>
        <strain evidence="3 4">Pan241w</strain>
    </source>
</reference>
<dbReference type="RefSeq" id="WP_145221499.1">
    <property type="nucleotide sequence ID" value="NZ_CP036269.1"/>
</dbReference>
<feature type="domain" description="DUF1559" evidence="2">
    <location>
        <begin position="38"/>
        <end position="313"/>
    </location>
</feature>
<dbReference type="InterPro" id="IPR011453">
    <property type="entry name" value="DUF1559"/>
</dbReference>
<evidence type="ECO:0000313" key="4">
    <source>
        <dbReference type="Proteomes" id="UP000317171"/>
    </source>
</evidence>
<evidence type="ECO:0000259" key="2">
    <source>
        <dbReference type="Pfam" id="PF07596"/>
    </source>
</evidence>
<dbReference type="InterPro" id="IPR027558">
    <property type="entry name" value="Pre_pil_HX9DG_C"/>
</dbReference>
<dbReference type="Proteomes" id="UP000317171">
    <property type="component" value="Chromosome"/>
</dbReference>
<proteinExistence type="predicted"/>
<dbReference type="SUPFAM" id="SSF54523">
    <property type="entry name" value="Pili subunits"/>
    <property type="match status" value="1"/>
</dbReference>
<gene>
    <name evidence="3" type="ORF">Pan241w_53550</name>
</gene>
<keyword evidence="1" id="KW-0472">Membrane</keyword>
<keyword evidence="4" id="KW-1185">Reference proteome</keyword>
<dbReference type="EMBL" id="CP036269">
    <property type="protein sequence ID" value="QDT45236.1"/>
    <property type="molecule type" value="Genomic_DNA"/>
</dbReference>
<accession>A0A517RMY0</accession>
<dbReference type="InterPro" id="IPR012902">
    <property type="entry name" value="N_methyl_site"/>
</dbReference>
<dbReference type="NCBIfam" id="TIGR02532">
    <property type="entry name" value="IV_pilin_GFxxxE"/>
    <property type="match status" value="1"/>
</dbReference>
<dbReference type="PANTHER" id="PTHR30093">
    <property type="entry name" value="GENERAL SECRETION PATHWAY PROTEIN G"/>
    <property type="match status" value="1"/>
</dbReference>
<dbReference type="Gene3D" id="3.30.700.10">
    <property type="entry name" value="Glycoprotein, Type 4 Pilin"/>
    <property type="match status" value="1"/>
</dbReference>
<dbReference type="AlphaFoldDB" id="A0A517RMY0"/>
<dbReference type="PANTHER" id="PTHR30093:SF2">
    <property type="entry name" value="TYPE II SECRETION SYSTEM PROTEIN H"/>
    <property type="match status" value="1"/>
</dbReference>
<sequence>MFRIQSPPKNRSGFTLIELLVVIAIIAILIALLLPAVQQAREAARRSSCKNNLKQFGLAIHNYAETHSVIAPGGTCSRNYSYASWGPCSYSSGWSATALMLPFMDQANIYNQLNFQNPPKDYYSTGGAGTNRTNTNVRLALFHCPSDKEISNNKRQISYLPISGSHQVANPGSPANGLKGGMFWTENIKFRDVTDGLSNTLAYGEINHLDKYWNQGGSAAASDCLADSSNNGSNTLTYRGKDWSTKEGRNYIIMGRPPNHPAADCQRDGNCPHCPGTVNGPAYALPMRSRHTGGAHGLLADGSVRFLSDNLDRNICRALGTREQGEVIGEY</sequence>
<evidence type="ECO:0000313" key="3">
    <source>
        <dbReference type="EMBL" id="QDT45236.1"/>
    </source>
</evidence>
<dbReference type="PROSITE" id="PS00409">
    <property type="entry name" value="PROKAR_NTER_METHYL"/>
    <property type="match status" value="1"/>
</dbReference>
<organism evidence="3 4">
    <name type="scientific">Gimesia alba</name>
    <dbReference type="NCBI Taxonomy" id="2527973"/>
    <lineage>
        <taxon>Bacteria</taxon>
        <taxon>Pseudomonadati</taxon>
        <taxon>Planctomycetota</taxon>
        <taxon>Planctomycetia</taxon>
        <taxon>Planctomycetales</taxon>
        <taxon>Planctomycetaceae</taxon>
        <taxon>Gimesia</taxon>
    </lineage>
</organism>
<dbReference type="NCBIfam" id="TIGR04294">
    <property type="entry name" value="pre_pil_HX9DG"/>
    <property type="match status" value="1"/>
</dbReference>
<dbReference type="OrthoDB" id="246612at2"/>
<evidence type="ECO:0000256" key="1">
    <source>
        <dbReference type="SAM" id="Phobius"/>
    </source>
</evidence>
<keyword evidence="1" id="KW-1133">Transmembrane helix</keyword>